<accession>A0A026WXG4</accession>
<name>A0A026WXG4_OOCBI</name>
<sequence length="129" mass="14861">MSSIIKCGKDELSSDTRMGTVYRINCTDCNSCYIGQTKRQLKVRINEHRSDIKKHQSNWSVVSKHRMENGHTFDWSNVAVLHQEKYLRKREMAEMLFIKRSSNAINLQKDTDSLPGTNDLILTNISSSP</sequence>
<protein>
    <recommendedName>
        <fullName evidence="1">GIY-YIG domain-containing protein</fullName>
    </recommendedName>
</protein>
<evidence type="ECO:0000313" key="3">
    <source>
        <dbReference type="Proteomes" id="UP000053097"/>
    </source>
</evidence>
<feature type="domain" description="GIY-YIG" evidence="1">
    <location>
        <begin position="17"/>
        <end position="99"/>
    </location>
</feature>
<proteinExistence type="predicted"/>
<dbReference type="Gene3D" id="3.40.1440.10">
    <property type="entry name" value="GIY-YIG endonuclease"/>
    <property type="match status" value="1"/>
</dbReference>
<dbReference type="EMBL" id="KK107087">
    <property type="protein sequence ID" value="EZA59834.1"/>
    <property type="molecule type" value="Genomic_DNA"/>
</dbReference>
<dbReference type="SMART" id="SM00465">
    <property type="entry name" value="GIYc"/>
    <property type="match status" value="1"/>
</dbReference>
<organism evidence="2 3">
    <name type="scientific">Ooceraea biroi</name>
    <name type="common">Clonal raider ant</name>
    <name type="synonym">Cerapachys biroi</name>
    <dbReference type="NCBI Taxonomy" id="2015173"/>
    <lineage>
        <taxon>Eukaryota</taxon>
        <taxon>Metazoa</taxon>
        <taxon>Ecdysozoa</taxon>
        <taxon>Arthropoda</taxon>
        <taxon>Hexapoda</taxon>
        <taxon>Insecta</taxon>
        <taxon>Pterygota</taxon>
        <taxon>Neoptera</taxon>
        <taxon>Endopterygota</taxon>
        <taxon>Hymenoptera</taxon>
        <taxon>Apocrita</taxon>
        <taxon>Aculeata</taxon>
        <taxon>Formicoidea</taxon>
        <taxon>Formicidae</taxon>
        <taxon>Dorylinae</taxon>
        <taxon>Ooceraea</taxon>
    </lineage>
</organism>
<dbReference type="SUPFAM" id="SSF82771">
    <property type="entry name" value="GIY-YIG endonuclease"/>
    <property type="match status" value="1"/>
</dbReference>
<dbReference type="Proteomes" id="UP000053097">
    <property type="component" value="Unassembled WGS sequence"/>
</dbReference>
<dbReference type="OrthoDB" id="7551446at2759"/>
<keyword evidence="3" id="KW-1185">Reference proteome</keyword>
<evidence type="ECO:0000313" key="2">
    <source>
        <dbReference type="EMBL" id="EZA59834.1"/>
    </source>
</evidence>
<dbReference type="Pfam" id="PF01541">
    <property type="entry name" value="GIY-YIG"/>
    <property type="match status" value="1"/>
</dbReference>
<dbReference type="InterPro" id="IPR000305">
    <property type="entry name" value="GIY-YIG_endonuc"/>
</dbReference>
<dbReference type="CDD" id="cd10442">
    <property type="entry name" value="GIY-YIG_PLEs"/>
    <property type="match status" value="1"/>
</dbReference>
<dbReference type="AlphaFoldDB" id="A0A026WXG4"/>
<gene>
    <name evidence="2" type="ORF">X777_16036</name>
</gene>
<reference evidence="2 3" key="1">
    <citation type="journal article" date="2014" name="Curr. Biol.">
        <title>The genome of the clonal raider ant Cerapachys biroi.</title>
        <authorList>
            <person name="Oxley P.R."/>
            <person name="Ji L."/>
            <person name="Fetter-Pruneda I."/>
            <person name="McKenzie S.K."/>
            <person name="Li C."/>
            <person name="Hu H."/>
            <person name="Zhang G."/>
            <person name="Kronauer D.J."/>
        </authorList>
    </citation>
    <scope>NUCLEOTIDE SEQUENCE [LARGE SCALE GENOMIC DNA]</scope>
</reference>
<dbReference type="PROSITE" id="PS50164">
    <property type="entry name" value="GIY_YIG"/>
    <property type="match status" value="1"/>
</dbReference>
<evidence type="ECO:0000259" key="1">
    <source>
        <dbReference type="PROSITE" id="PS50164"/>
    </source>
</evidence>
<dbReference type="InterPro" id="IPR035901">
    <property type="entry name" value="GIY-YIG_endonuc_sf"/>
</dbReference>